<reference evidence="2 3" key="1">
    <citation type="submission" date="2018-04" db="EMBL/GenBank/DDBJ databases">
        <title>Pedobacter chongqingensis sp. nov., isolated from a rottenly hemp rope.</title>
        <authorList>
            <person name="Cai Y."/>
        </authorList>
    </citation>
    <scope>NUCLEOTIDE SEQUENCE [LARGE SCALE GENOMIC DNA]</scope>
    <source>
        <strain evidence="2 3">FJ4-8</strain>
    </source>
</reference>
<dbReference type="RefSeq" id="WP_109418494.1">
    <property type="nucleotide sequence ID" value="NZ_QEAS01000056.1"/>
</dbReference>
<dbReference type="OrthoDB" id="8479146at2"/>
<proteinExistence type="predicted"/>
<evidence type="ECO:0000313" key="3">
    <source>
        <dbReference type="Proteomes" id="UP000245647"/>
    </source>
</evidence>
<evidence type="ECO:0000313" key="2">
    <source>
        <dbReference type="EMBL" id="PWG77927.1"/>
    </source>
</evidence>
<protein>
    <recommendedName>
        <fullName evidence="1">Suppressor of fused-like domain-containing protein</fullName>
    </recommendedName>
</protein>
<dbReference type="AlphaFoldDB" id="A0A2U2P968"/>
<feature type="domain" description="Suppressor of fused-like" evidence="1">
    <location>
        <begin position="38"/>
        <end position="181"/>
    </location>
</feature>
<sequence length="185" mass="21471">MGEYKQIVTDHYISNWGDCFEEKVWQKGPLRVLASDFRVMKFKPRSSRQMWTYATNGMSSFEIAVPIELHIFSSVQDDSIVELLAAVCHYHRTGNPLDLNHTVNFGRPWQKNSKSSYGLISLPYLDGPGLENLDSEKAGSLHFYWLIPVTKEEVEFKKQFGIEDLEARFEERKFNYLAPERESVV</sequence>
<organism evidence="2 3">
    <name type="scientific">Pararcticibacter amylolyticus</name>
    <dbReference type="NCBI Taxonomy" id="2173175"/>
    <lineage>
        <taxon>Bacteria</taxon>
        <taxon>Pseudomonadati</taxon>
        <taxon>Bacteroidota</taxon>
        <taxon>Sphingobacteriia</taxon>
        <taxon>Sphingobacteriales</taxon>
        <taxon>Sphingobacteriaceae</taxon>
        <taxon>Pararcticibacter</taxon>
    </lineage>
</organism>
<evidence type="ECO:0000259" key="1">
    <source>
        <dbReference type="Pfam" id="PF05076"/>
    </source>
</evidence>
<dbReference type="Pfam" id="PF05076">
    <property type="entry name" value="SUFU"/>
    <property type="match status" value="1"/>
</dbReference>
<gene>
    <name evidence="2" type="ORF">DDR33_24930</name>
</gene>
<dbReference type="EMBL" id="QEAS01000056">
    <property type="protein sequence ID" value="PWG77927.1"/>
    <property type="molecule type" value="Genomic_DNA"/>
</dbReference>
<keyword evidence="3" id="KW-1185">Reference proteome</keyword>
<name>A0A2U2P968_9SPHI</name>
<dbReference type="InterPro" id="IPR037181">
    <property type="entry name" value="SUFU_N"/>
</dbReference>
<dbReference type="SUPFAM" id="SSF103359">
    <property type="entry name" value="Suppressor of Fused, N-terminal domain"/>
    <property type="match status" value="1"/>
</dbReference>
<dbReference type="Proteomes" id="UP000245647">
    <property type="component" value="Unassembled WGS sequence"/>
</dbReference>
<dbReference type="InterPro" id="IPR020941">
    <property type="entry name" value="SUFU-like_domain"/>
</dbReference>
<accession>A0A2U2P968</accession>
<comment type="caution">
    <text evidence="2">The sequence shown here is derived from an EMBL/GenBank/DDBJ whole genome shotgun (WGS) entry which is preliminary data.</text>
</comment>